<protein>
    <submittedName>
        <fullName evidence="2">Zinc finger (CHY type) protein, putative</fullName>
    </submittedName>
</protein>
<dbReference type="OrthoDB" id="2143914at2759"/>
<dbReference type="Proteomes" id="UP000030744">
    <property type="component" value="Unassembled WGS sequence"/>
</dbReference>
<dbReference type="AlphaFoldDB" id="U6KIV7"/>
<feature type="compositionally biased region" description="Basic and acidic residues" evidence="1">
    <location>
        <begin position="102"/>
        <end position="114"/>
    </location>
</feature>
<dbReference type="PANTHER" id="PTHR21616:SF2">
    <property type="entry name" value="CENTROSOME AND SPINDLE POLE-ASSOCIATED PROTEIN 1"/>
    <property type="match status" value="1"/>
</dbReference>
<feature type="compositionally biased region" description="Low complexity" evidence="1">
    <location>
        <begin position="197"/>
        <end position="211"/>
    </location>
</feature>
<feature type="compositionally biased region" description="Low complexity" evidence="1">
    <location>
        <begin position="1"/>
        <end position="14"/>
    </location>
</feature>
<evidence type="ECO:0000256" key="1">
    <source>
        <dbReference type="SAM" id="MobiDB-lite"/>
    </source>
</evidence>
<name>U6KIV7_9EIME</name>
<dbReference type="GO" id="GO:0005813">
    <property type="term" value="C:centrosome"/>
    <property type="evidence" value="ECO:0007669"/>
    <property type="project" value="InterPro"/>
</dbReference>
<feature type="compositionally biased region" description="Polar residues" evidence="1">
    <location>
        <begin position="331"/>
        <end position="340"/>
    </location>
</feature>
<accession>U6KIV7</accession>
<reference evidence="2" key="2">
    <citation type="submission" date="2013-10" db="EMBL/GenBank/DDBJ databases">
        <authorList>
            <person name="Aslett M."/>
        </authorList>
    </citation>
    <scope>NUCLEOTIDE SEQUENCE [LARGE SCALE GENOMIC DNA]</scope>
    <source>
        <strain evidence="2">Houghton</strain>
    </source>
</reference>
<dbReference type="EMBL" id="HG736740">
    <property type="protein sequence ID" value="CDJ36751.1"/>
    <property type="molecule type" value="Genomic_DNA"/>
</dbReference>
<feature type="region of interest" description="Disordered" evidence="1">
    <location>
        <begin position="1"/>
        <end position="134"/>
    </location>
</feature>
<dbReference type="GO" id="GO:0005874">
    <property type="term" value="C:microtubule"/>
    <property type="evidence" value="ECO:0007669"/>
    <property type="project" value="InterPro"/>
</dbReference>
<dbReference type="GO" id="GO:0000922">
    <property type="term" value="C:spindle pole"/>
    <property type="evidence" value="ECO:0007669"/>
    <property type="project" value="InterPro"/>
</dbReference>
<dbReference type="GO" id="GO:0032467">
    <property type="term" value="P:positive regulation of cytokinesis"/>
    <property type="evidence" value="ECO:0007669"/>
    <property type="project" value="InterPro"/>
</dbReference>
<keyword evidence="3" id="KW-1185">Reference proteome</keyword>
<proteinExistence type="predicted"/>
<reference evidence="2" key="1">
    <citation type="submission" date="2013-10" db="EMBL/GenBank/DDBJ databases">
        <title>Genomic analysis of the causative agents of coccidiosis in chickens.</title>
        <authorList>
            <person name="Reid A.J."/>
            <person name="Blake D."/>
            <person name="Billington K."/>
            <person name="Browne H."/>
            <person name="Dunn M."/>
            <person name="Hung S."/>
            <person name="Kawahara F."/>
            <person name="Miranda-Saavedra D."/>
            <person name="Mourier T."/>
            <person name="Nagra H."/>
            <person name="Otto T.D."/>
            <person name="Rawlings N."/>
            <person name="Sanchez A."/>
            <person name="Sanders M."/>
            <person name="Subramaniam C."/>
            <person name="Tay Y."/>
            <person name="Dear P."/>
            <person name="Doerig C."/>
            <person name="Gruber A."/>
            <person name="Parkinson J."/>
            <person name="Shirley M."/>
            <person name="Wan K.L."/>
            <person name="Berriman M."/>
            <person name="Tomley F."/>
            <person name="Pain A."/>
        </authorList>
    </citation>
    <scope>NUCLEOTIDE SEQUENCE [LARGE SCALE GENOMIC DNA]</scope>
    <source>
        <strain evidence="2">Houghton</strain>
    </source>
</reference>
<feature type="region of interest" description="Disordered" evidence="1">
    <location>
        <begin position="329"/>
        <end position="359"/>
    </location>
</feature>
<dbReference type="GeneID" id="60404673"/>
<dbReference type="VEuPathDB" id="ToxoDB:EMH_0095290"/>
<gene>
    <name evidence="2" type="ORF">EMH_0095290</name>
</gene>
<feature type="compositionally biased region" description="Low complexity" evidence="1">
    <location>
        <begin position="80"/>
        <end position="101"/>
    </location>
</feature>
<dbReference type="PANTHER" id="PTHR21616">
    <property type="entry name" value="CENTROSOME SPINDLE POLE ASSOCIATED PROTEIN"/>
    <property type="match status" value="1"/>
</dbReference>
<dbReference type="InterPro" id="IPR026708">
    <property type="entry name" value="CSPP1"/>
</dbReference>
<evidence type="ECO:0000313" key="3">
    <source>
        <dbReference type="Proteomes" id="UP000030744"/>
    </source>
</evidence>
<sequence length="452" mass="48756">MPQAGRQQQIQLGQERSETQSNKGQRQWRSRGGRSQQQLQYMWRPVAREKEDQQVQQHDQQQHQPHQRGQQQEEQHQKQQESQQQRRTQQQDGPNEQQQQCKEQHQQKQQEKQQQHQPRQRQKPVPSRPACVRPQLAGGVSTVVVELHRLQRQFSSSFSLLSCHPLLLPLLQQQPYSASKDGSFPREAGSHPPGTPHPAAAARPAANHSSSTDYATPGALASAALTVDCSKETQGNCHLSCGHGAPTGGGEAGSGVPEAASSILCRFELLLVPTDPDFDANMLPGGLRLCVTMGREYPGAEAVLKDSAGVKEDFSDVAHHAVVAVTAANASSLSEGSTGSPEPGRAAEDGHPSGPSGQRAAVAGTATIASSSAEGCGRTASHSSFGVRQEGGAAVKGLSRGSSSDVAVLEVCNKDINDLRRDAIELVFSKVIEQQLARHERTDLVPTVYTIV</sequence>
<evidence type="ECO:0000313" key="2">
    <source>
        <dbReference type="EMBL" id="CDJ36751.1"/>
    </source>
</evidence>
<dbReference type="RefSeq" id="XP_037879039.1">
    <property type="nucleotide sequence ID" value="XM_038023185.1"/>
</dbReference>
<organism evidence="2 3">
    <name type="scientific">Eimeria mitis</name>
    <dbReference type="NCBI Taxonomy" id="44415"/>
    <lineage>
        <taxon>Eukaryota</taxon>
        <taxon>Sar</taxon>
        <taxon>Alveolata</taxon>
        <taxon>Apicomplexa</taxon>
        <taxon>Conoidasida</taxon>
        <taxon>Coccidia</taxon>
        <taxon>Eucoccidiorida</taxon>
        <taxon>Eimeriorina</taxon>
        <taxon>Eimeriidae</taxon>
        <taxon>Eimeria</taxon>
    </lineage>
</organism>
<feature type="compositionally biased region" description="Low complexity" evidence="1">
    <location>
        <begin position="54"/>
        <end position="70"/>
    </location>
</feature>
<feature type="region of interest" description="Disordered" evidence="1">
    <location>
        <begin position="177"/>
        <end position="214"/>
    </location>
</feature>